<feature type="compositionally biased region" description="Polar residues" evidence="1">
    <location>
        <begin position="196"/>
        <end position="207"/>
    </location>
</feature>
<feature type="region of interest" description="Disordered" evidence="1">
    <location>
        <begin position="196"/>
        <end position="221"/>
    </location>
</feature>
<dbReference type="EMBL" id="AAQJ02000001">
    <property type="protein sequence ID" value="EDP46848.1"/>
    <property type="molecule type" value="Genomic_DNA"/>
</dbReference>
<dbReference type="RefSeq" id="WP_006035813.1">
    <property type="nucleotide sequence ID" value="NZ_AAQJ02000001.1"/>
</dbReference>
<feature type="transmembrane region" description="Helical" evidence="2">
    <location>
        <begin position="72"/>
        <end position="96"/>
    </location>
</feature>
<evidence type="ECO:0000313" key="3">
    <source>
        <dbReference type="EMBL" id="EDP46848.1"/>
    </source>
</evidence>
<organism evidence="3 4">
    <name type="scientific">Rickettsiella grylli</name>
    <dbReference type="NCBI Taxonomy" id="59196"/>
    <lineage>
        <taxon>Bacteria</taxon>
        <taxon>Pseudomonadati</taxon>
        <taxon>Pseudomonadota</taxon>
        <taxon>Gammaproteobacteria</taxon>
        <taxon>Legionellales</taxon>
        <taxon>Coxiellaceae</taxon>
        <taxon>Rickettsiella</taxon>
    </lineage>
</organism>
<dbReference type="OrthoDB" id="9992111at2"/>
<reference evidence="3" key="2">
    <citation type="submission" date="2007-10" db="EMBL/GenBank/DDBJ databases">
        <authorList>
            <person name="Myers G.S."/>
        </authorList>
    </citation>
    <scope>NUCLEOTIDE SEQUENCE [LARGE SCALE GENOMIC DNA]</scope>
</reference>
<reference evidence="3" key="1">
    <citation type="submission" date="2006-04" db="EMBL/GenBank/DDBJ databases">
        <authorList>
            <person name="Seshadri R."/>
            <person name="Federici B.A."/>
        </authorList>
    </citation>
    <scope>NUCLEOTIDE SEQUENCE [LARGE SCALE GENOMIC DNA]</scope>
</reference>
<evidence type="ECO:0000313" key="4">
    <source>
        <dbReference type="Proteomes" id="UP000054075"/>
    </source>
</evidence>
<keyword evidence="4" id="KW-1185">Reference proteome</keyword>
<name>A8PP48_9COXI</name>
<gene>
    <name evidence="3" type="ORF">RICGR_1201</name>
</gene>
<proteinExistence type="predicted"/>
<dbReference type="Proteomes" id="UP000054075">
    <property type="component" value="Unassembled WGS sequence"/>
</dbReference>
<dbReference type="AlphaFoldDB" id="A8PP48"/>
<accession>A8PP48</accession>
<comment type="caution">
    <text evidence="3">The sequence shown here is derived from an EMBL/GenBank/DDBJ whole genome shotgun (WGS) entry which is preliminary data.</text>
</comment>
<keyword evidence="2" id="KW-0812">Transmembrane</keyword>
<sequence length="221" mass="25046">MPILKRDLYEGLSTLNKEYLAEKNITVDDNYSDIDLGPEAPQIINELKRNEKSKLEICDKRYQCEKNRIRNIVLFLSATVALLGGVFALVSFFMIAMPILPFLLLSFSFVGVIELVLNYNLSRDLAHIFHARRTLDQLNKLEINISPEDREAIGENILTIHNQIKKVHDKIDSLEVQETKTAQNISQILAKLGTFSMPSTPISNTEPANEESPHRENAPSL</sequence>
<keyword evidence="2" id="KW-0472">Membrane</keyword>
<keyword evidence="2" id="KW-1133">Transmembrane helix</keyword>
<evidence type="ECO:0000256" key="2">
    <source>
        <dbReference type="SAM" id="Phobius"/>
    </source>
</evidence>
<feature type="transmembrane region" description="Helical" evidence="2">
    <location>
        <begin position="102"/>
        <end position="121"/>
    </location>
</feature>
<protein>
    <submittedName>
        <fullName evidence="3">Uncharacterized protein</fullName>
    </submittedName>
</protein>
<feature type="compositionally biased region" description="Basic and acidic residues" evidence="1">
    <location>
        <begin position="211"/>
        <end position="221"/>
    </location>
</feature>
<evidence type="ECO:0000256" key="1">
    <source>
        <dbReference type="SAM" id="MobiDB-lite"/>
    </source>
</evidence>